<keyword evidence="8" id="KW-0131">Cell cycle</keyword>
<evidence type="ECO:0000256" key="10">
    <source>
        <dbReference type="SAM" id="MobiDB-lite"/>
    </source>
</evidence>
<keyword evidence="12" id="KW-1185">Reference proteome</keyword>
<dbReference type="AlphaFoldDB" id="A0A9P4U3Y0"/>
<keyword evidence="7" id="KW-0539">Nucleus</keyword>
<comment type="caution">
    <text evidence="11">The sequence shown here is derived from an EMBL/GenBank/DDBJ whole genome shotgun (WGS) entry which is preliminary data.</text>
</comment>
<evidence type="ECO:0000256" key="6">
    <source>
        <dbReference type="ARBA" id="ARBA00022838"/>
    </source>
</evidence>
<evidence type="ECO:0000313" key="11">
    <source>
        <dbReference type="EMBL" id="KAF2435412.1"/>
    </source>
</evidence>
<keyword evidence="9" id="KW-0137">Centromere</keyword>
<evidence type="ECO:0000256" key="4">
    <source>
        <dbReference type="ARBA" id="ARBA00022618"/>
    </source>
</evidence>
<dbReference type="InterPro" id="IPR007128">
    <property type="entry name" value="PMF1/Nnf1"/>
</dbReference>
<evidence type="ECO:0000256" key="5">
    <source>
        <dbReference type="ARBA" id="ARBA00022776"/>
    </source>
</evidence>
<dbReference type="Pfam" id="PF03980">
    <property type="entry name" value="Nnf1"/>
    <property type="match status" value="1"/>
</dbReference>
<dbReference type="Proteomes" id="UP000800235">
    <property type="component" value="Unassembled WGS sequence"/>
</dbReference>
<evidence type="ECO:0000256" key="3">
    <source>
        <dbReference type="ARBA" id="ARBA00022454"/>
    </source>
</evidence>
<protein>
    <submittedName>
        <fullName evidence="11">Nnf1-domain-containing protein</fullName>
    </submittedName>
</protein>
<keyword evidence="5" id="KW-0498">Mitosis</keyword>
<dbReference type="GO" id="GO:0007059">
    <property type="term" value="P:chromosome segregation"/>
    <property type="evidence" value="ECO:0007669"/>
    <property type="project" value="TreeGrafter"/>
</dbReference>
<evidence type="ECO:0000256" key="7">
    <source>
        <dbReference type="ARBA" id="ARBA00023242"/>
    </source>
</evidence>
<evidence type="ECO:0000256" key="1">
    <source>
        <dbReference type="ARBA" id="ARBA00004123"/>
    </source>
</evidence>
<reference evidence="11" key="1">
    <citation type="journal article" date="2020" name="Stud. Mycol.">
        <title>101 Dothideomycetes genomes: a test case for predicting lifestyles and emergence of pathogens.</title>
        <authorList>
            <person name="Haridas S."/>
            <person name="Albert R."/>
            <person name="Binder M."/>
            <person name="Bloem J."/>
            <person name="Labutti K."/>
            <person name="Salamov A."/>
            <person name="Andreopoulos B."/>
            <person name="Baker S."/>
            <person name="Barry K."/>
            <person name="Bills G."/>
            <person name="Bluhm B."/>
            <person name="Cannon C."/>
            <person name="Castanera R."/>
            <person name="Culley D."/>
            <person name="Daum C."/>
            <person name="Ezra D."/>
            <person name="Gonzalez J."/>
            <person name="Henrissat B."/>
            <person name="Kuo A."/>
            <person name="Liang C."/>
            <person name="Lipzen A."/>
            <person name="Lutzoni F."/>
            <person name="Magnuson J."/>
            <person name="Mondo S."/>
            <person name="Nolan M."/>
            <person name="Ohm R."/>
            <person name="Pangilinan J."/>
            <person name="Park H.-J."/>
            <person name="Ramirez L."/>
            <person name="Alfaro M."/>
            <person name="Sun H."/>
            <person name="Tritt A."/>
            <person name="Yoshinaga Y."/>
            <person name="Zwiers L.-H."/>
            <person name="Turgeon B."/>
            <person name="Goodwin S."/>
            <person name="Spatafora J."/>
            <person name="Crous P."/>
            <person name="Grigoriev I."/>
        </authorList>
    </citation>
    <scope>NUCLEOTIDE SEQUENCE</scope>
    <source>
        <strain evidence="11">CBS 130266</strain>
    </source>
</reference>
<proteinExistence type="predicted"/>
<gene>
    <name evidence="11" type="ORF">EJ08DRAFT_692661</name>
</gene>
<evidence type="ECO:0000313" key="12">
    <source>
        <dbReference type="Proteomes" id="UP000800235"/>
    </source>
</evidence>
<evidence type="ECO:0000256" key="8">
    <source>
        <dbReference type="ARBA" id="ARBA00023306"/>
    </source>
</evidence>
<dbReference type="GO" id="GO:0005634">
    <property type="term" value="C:nucleus"/>
    <property type="evidence" value="ECO:0007669"/>
    <property type="project" value="UniProtKB-SubCell"/>
</dbReference>
<sequence length="228" mass="24324">MTTTEAPPRSHSRSQSPLPPAPEENTPGHRATAFQNALNAALDATLKKCSYDNFASCFPTTAKYQPETLEGFWKDFTGKLSSTCQAEFNDILENRNVVPSLNALDRLIAEAKGRKDEAEKAAGAGGAVTAPVPPHILPASDILNAHLTPFLVEQQTSLSSALTALQSSNTTLIDTVISQRAEMEALVSGLESVVADLERGATMLQGDEVLTLAGESRKMEDELKSVTA</sequence>
<accession>A0A9P4U3Y0</accession>
<comment type="subcellular location">
    <subcellularLocation>
        <location evidence="2">Chromosome</location>
        <location evidence="2">Centromere</location>
        <location evidence="2">Kinetochore</location>
    </subcellularLocation>
    <subcellularLocation>
        <location evidence="1">Nucleus</location>
    </subcellularLocation>
</comment>
<keyword evidence="3" id="KW-0158">Chromosome</keyword>
<keyword evidence="4" id="KW-0132">Cell division</keyword>
<dbReference type="PANTHER" id="PTHR15459">
    <property type="entry name" value="POLYAMINE-MODULATED FACTOR 1"/>
    <property type="match status" value="1"/>
</dbReference>
<feature type="region of interest" description="Disordered" evidence="10">
    <location>
        <begin position="1"/>
        <end position="29"/>
    </location>
</feature>
<dbReference type="GO" id="GO:0000444">
    <property type="term" value="C:MIS12/MIND type complex"/>
    <property type="evidence" value="ECO:0007669"/>
    <property type="project" value="InterPro"/>
</dbReference>
<dbReference type="EMBL" id="MU007013">
    <property type="protein sequence ID" value="KAF2435412.1"/>
    <property type="molecule type" value="Genomic_DNA"/>
</dbReference>
<dbReference type="GO" id="GO:0051301">
    <property type="term" value="P:cell division"/>
    <property type="evidence" value="ECO:0007669"/>
    <property type="project" value="UniProtKB-KW"/>
</dbReference>
<evidence type="ECO:0000256" key="2">
    <source>
        <dbReference type="ARBA" id="ARBA00004629"/>
    </source>
</evidence>
<dbReference type="OrthoDB" id="18453at2759"/>
<evidence type="ECO:0000256" key="9">
    <source>
        <dbReference type="ARBA" id="ARBA00023328"/>
    </source>
</evidence>
<dbReference type="PANTHER" id="PTHR15459:SF3">
    <property type="entry name" value="POLYAMINE-MODULATED FACTOR 1"/>
    <property type="match status" value="1"/>
</dbReference>
<organism evidence="11 12">
    <name type="scientific">Tothia fuscella</name>
    <dbReference type="NCBI Taxonomy" id="1048955"/>
    <lineage>
        <taxon>Eukaryota</taxon>
        <taxon>Fungi</taxon>
        <taxon>Dikarya</taxon>
        <taxon>Ascomycota</taxon>
        <taxon>Pezizomycotina</taxon>
        <taxon>Dothideomycetes</taxon>
        <taxon>Pleosporomycetidae</taxon>
        <taxon>Venturiales</taxon>
        <taxon>Cylindrosympodiaceae</taxon>
        <taxon>Tothia</taxon>
    </lineage>
</organism>
<keyword evidence="6" id="KW-0995">Kinetochore</keyword>
<name>A0A9P4U3Y0_9PEZI</name>